<keyword evidence="3" id="KW-1185">Reference proteome</keyword>
<keyword evidence="1" id="KW-0472">Membrane</keyword>
<evidence type="ECO:0000313" key="2">
    <source>
        <dbReference type="EMBL" id="OAH59188.1"/>
    </source>
</evidence>
<feature type="transmembrane region" description="Helical" evidence="1">
    <location>
        <begin position="5"/>
        <end position="24"/>
    </location>
</feature>
<gene>
    <name evidence="2" type="ORF">AWH49_18630</name>
</gene>
<organism evidence="2 3">
    <name type="scientific">Domibacillus aminovorans</name>
    <dbReference type="NCBI Taxonomy" id="29332"/>
    <lineage>
        <taxon>Bacteria</taxon>
        <taxon>Bacillati</taxon>
        <taxon>Bacillota</taxon>
        <taxon>Bacilli</taxon>
        <taxon>Bacillales</taxon>
        <taxon>Bacillaceae</taxon>
        <taxon>Domibacillus</taxon>
    </lineage>
</organism>
<dbReference type="Proteomes" id="UP000076935">
    <property type="component" value="Unassembled WGS sequence"/>
</dbReference>
<keyword evidence="1" id="KW-1133">Transmembrane helix</keyword>
<accession>A0A177L0K2</accession>
<sequence length="150" mass="16958">MKEILIVLGIVTTIMAFMFVPFLTNFEAQESTSPEEFIKEYIEVNQAKDYERVANMAIDNRFGNDRQAEIAGYKQNDAVSPSVVNYEIKQVKEPKEGQALVITELEFDDGSIMQMPLRLLKQGGEWKVYISSGSIAADKDFKILKQPDGI</sequence>
<comment type="caution">
    <text evidence="2">The sequence shown here is derived from an EMBL/GenBank/DDBJ whole genome shotgun (WGS) entry which is preliminary data.</text>
</comment>
<keyword evidence="1" id="KW-0812">Transmembrane</keyword>
<dbReference type="EMBL" id="LQWY01000064">
    <property type="protein sequence ID" value="OAH59188.1"/>
    <property type="molecule type" value="Genomic_DNA"/>
</dbReference>
<proteinExistence type="predicted"/>
<dbReference type="AlphaFoldDB" id="A0A177L0K2"/>
<reference evidence="2 3" key="1">
    <citation type="submission" date="2016-01" db="EMBL/GenBank/DDBJ databases">
        <title>Investigation of taxonomic status of Bacillus aminovorans.</title>
        <authorList>
            <person name="Verma A."/>
            <person name="Pal Y."/>
            <person name="Krishnamurthi S."/>
        </authorList>
    </citation>
    <scope>NUCLEOTIDE SEQUENCE [LARGE SCALE GENOMIC DNA]</scope>
    <source>
        <strain evidence="2 3">DSM 1314</strain>
    </source>
</reference>
<evidence type="ECO:0000256" key="1">
    <source>
        <dbReference type="SAM" id="Phobius"/>
    </source>
</evidence>
<name>A0A177L0K2_9BACI</name>
<dbReference type="RefSeq" id="WP_063966502.1">
    <property type="nucleotide sequence ID" value="NZ_JBCNAN010000103.1"/>
</dbReference>
<protein>
    <submittedName>
        <fullName evidence="2">Uncharacterized protein</fullName>
    </submittedName>
</protein>
<dbReference type="Gene3D" id="3.10.450.50">
    <property type="match status" value="1"/>
</dbReference>
<evidence type="ECO:0000313" key="3">
    <source>
        <dbReference type="Proteomes" id="UP000076935"/>
    </source>
</evidence>